<feature type="transmembrane region" description="Helical" evidence="5">
    <location>
        <begin position="49"/>
        <end position="71"/>
    </location>
</feature>
<reference evidence="8" key="1">
    <citation type="journal article" date="2023" name="Mol. Phylogenet. Evol.">
        <title>Genome-scale phylogeny and comparative genomics of the fungal order Sordariales.</title>
        <authorList>
            <person name="Hensen N."/>
            <person name="Bonometti L."/>
            <person name="Westerberg I."/>
            <person name="Brannstrom I.O."/>
            <person name="Guillou S."/>
            <person name="Cros-Aarteil S."/>
            <person name="Calhoun S."/>
            <person name="Haridas S."/>
            <person name="Kuo A."/>
            <person name="Mondo S."/>
            <person name="Pangilinan J."/>
            <person name="Riley R."/>
            <person name="LaButti K."/>
            <person name="Andreopoulos B."/>
            <person name="Lipzen A."/>
            <person name="Chen C."/>
            <person name="Yan M."/>
            <person name="Daum C."/>
            <person name="Ng V."/>
            <person name="Clum A."/>
            <person name="Steindorff A."/>
            <person name="Ohm R.A."/>
            <person name="Martin F."/>
            <person name="Silar P."/>
            <person name="Natvig D.O."/>
            <person name="Lalanne C."/>
            <person name="Gautier V."/>
            <person name="Ament-Velasquez S.L."/>
            <person name="Kruys A."/>
            <person name="Hutchinson M.I."/>
            <person name="Powell A.J."/>
            <person name="Barry K."/>
            <person name="Miller A.N."/>
            <person name="Grigoriev I.V."/>
            <person name="Debuchy R."/>
            <person name="Gladieux P."/>
            <person name="Hiltunen Thoren M."/>
            <person name="Johannesson H."/>
        </authorList>
    </citation>
    <scope>NUCLEOTIDE SEQUENCE [LARGE SCALE GENOMIC DNA]</scope>
    <source>
        <strain evidence="8">CBS 340.73</strain>
    </source>
</reference>
<dbReference type="SMART" id="SM01398">
    <property type="entry name" value="Cornichon"/>
    <property type="match status" value="1"/>
</dbReference>
<organism evidence="7 8">
    <name type="scientific">Diplogelasinospora grovesii</name>
    <dbReference type="NCBI Taxonomy" id="303347"/>
    <lineage>
        <taxon>Eukaryota</taxon>
        <taxon>Fungi</taxon>
        <taxon>Dikarya</taxon>
        <taxon>Ascomycota</taxon>
        <taxon>Pezizomycotina</taxon>
        <taxon>Sordariomycetes</taxon>
        <taxon>Sordariomycetidae</taxon>
        <taxon>Sordariales</taxon>
        <taxon>Diplogelasinosporaceae</taxon>
        <taxon>Diplogelasinospora</taxon>
    </lineage>
</organism>
<dbReference type="GO" id="GO:0003729">
    <property type="term" value="F:mRNA binding"/>
    <property type="evidence" value="ECO:0007669"/>
    <property type="project" value="TreeGrafter"/>
</dbReference>
<feature type="region of interest" description="Disordered" evidence="4">
    <location>
        <begin position="163"/>
        <end position="191"/>
    </location>
</feature>
<evidence type="ECO:0000313" key="8">
    <source>
        <dbReference type="Proteomes" id="UP001303473"/>
    </source>
</evidence>
<dbReference type="FunFam" id="2.130.10.10:FF:000191">
    <property type="entry name" value="mRNA splicing factor"/>
    <property type="match status" value="1"/>
</dbReference>
<dbReference type="PROSITE" id="PS50294">
    <property type="entry name" value="WD_REPEATS_REGION"/>
    <property type="match status" value="3"/>
</dbReference>
<dbReference type="PANTHER" id="PTHR43979:SF1">
    <property type="entry name" value="PRE-MRNA-PROCESSING FACTOR 17"/>
    <property type="match status" value="1"/>
</dbReference>
<keyword evidence="5" id="KW-1133">Transmembrane helix</keyword>
<keyword evidence="5" id="KW-0812">Transmembrane</keyword>
<dbReference type="SUPFAM" id="SSF50978">
    <property type="entry name" value="WD40 repeat-like"/>
    <property type="match status" value="1"/>
</dbReference>
<feature type="repeat" description="WD" evidence="3">
    <location>
        <begin position="417"/>
        <end position="458"/>
    </location>
</feature>
<dbReference type="SMART" id="SM00320">
    <property type="entry name" value="WD40"/>
    <property type="match status" value="6"/>
</dbReference>
<dbReference type="InterPro" id="IPR033466">
    <property type="entry name" value="Cornichon_conserved"/>
</dbReference>
<keyword evidence="5" id="KW-0472">Membrane</keyword>
<dbReference type="InterPro" id="IPR015943">
    <property type="entry name" value="WD40/YVTN_repeat-like_dom_sf"/>
</dbReference>
<evidence type="ECO:0000256" key="3">
    <source>
        <dbReference type="PROSITE-ProRule" id="PRU00221"/>
    </source>
</evidence>
<gene>
    <name evidence="7" type="ORF">QBC46DRAFT_366621</name>
</gene>
<dbReference type="Pfam" id="PF00400">
    <property type="entry name" value="WD40"/>
    <property type="match status" value="3"/>
</dbReference>
<protein>
    <submittedName>
        <fullName evidence="7">Pre-mRNA-processing factor 17</fullName>
    </submittedName>
</protein>
<keyword evidence="8" id="KW-1185">Reference proteome</keyword>
<dbReference type="InterPro" id="IPR032847">
    <property type="entry name" value="PRPF17"/>
</dbReference>
<dbReference type="GO" id="GO:0016192">
    <property type="term" value="P:vesicle-mediated transport"/>
    <property type="evidence" value="ECO:0007669"/>
    <property type="project" value="InterPro"/>
</dbReference>
<dbReference type="Proteomes" id="UP001303473">
    <property type="component" value="Unassembled WGS sequence"/>
</dbReference>
<dbReference type="Pfam" id="PF03311">
    <property type="entry name" value="Cornichon"/>
    <property type="match status" value="1"/>
</dbReference>
<accession>A0AAN6N149</accession>
<dbReference type="AlphaFoldDB" id="A0AAN6N149"/>
<name>A0AAN6N149_9PEZI</name>
<dbReference type="CDD" id="cd00200">
    <property type="entry name" value="WD40"/>
    <property type="match status" value="1"/>
</dbReference>
<dbReference type="InterPro" id="IPR024977">
    <property type="entry name" value="Apc4-like_WD40_dom"/>
</dbReference>
<dbReference type="InterPro" id="IPR036322">
    <property type="entry name" value="WD40_repeat_dom_sf"/>
</dbReference>
<evidence type="ECO:0000256" key="1">
    <source>
        <dbReference type="ARBA" id="ARBA00022574"/>
    </source>
</evidence>
<dbReference type="InterPro" id="IPR019775">
    <property type="entry name" value="WD40_repeat_CS"/>
</dbReference>
<dbReference type="EMBL" id="MU853870">
    <property type="protein sequence ID" value="KAK3936870.1"/>
    <property type="molecule type" value="Genomic_DNA"/>
</dbReference>
<feature type="repeat" description="WD" evidence="3">
    <location>
        <begin position="641"/>
        <end position="674"/>
    </location>
</feature>
<feature type="repeat" description="WD" evidence="3">
    <location>
        <begin position="506"/>
        <end position="538"/>
    </location>
</feature>
<dbReference type="InterPro" id="IPR001680">
    <property type="entry name" value="WD40_rpt"/>
</dbReference>
<feature type="domain" description="Anaphase-promoting complex subunit 4-like WD40" evidence="6">
    <location>
        <begin position="587"/>
        <end position="656"/>
    </location>
</feature>
<dbReference type="PROSITE" id="PS00678">
    <property type="entry name" value="WD_REPEATS_1"/>
    <property type="match status" value="1"/>
</dbReference>
<keyword evidence="1 3" id="KW-0853">WD repeat</keyword>
<dbReference type="InterPro" id="IPR003377">
    <property type="entry name" value="Cornichon"/>
</dbReference>
<proteinExistence type="predicted"/>
<evidence type="ECO:0000256" key="2">
    <source>
        <dbReference type="ARBA" id="ARBA00022737"/>
    </source>
</evidence>
<dbReference type="PROSITE" id="PS50082">
    <property type="entry name" value="WD_REPEATS_2"/>
    <property type="match status" value="4"/>
</dbReference>
<sequence>MSGEAWLYLLAVLINAVNLFLQVFFTIMYSDLECDYINPIDLCNRLNTYIIPEAAVHGFLTFLFLINGYWLPLILNLPLLGWNIKKIVDNTHLLDATEIFRKLNVHKKESFTKLGFHLIMFFFYLYSMIIKTMADFGEYPPNISIQDALIVRQQAAPDHAVAPYTGEDLSRPKLGPKNPFKDGTQQTSLKRKNVLTGQAQETYISEHTFRSKHRAVERAGGPERELLSGAQLKEQAARLRAKREGKGSATIADGDGAYVGPWARYKSAQYEQIEVEDLAELGSDEEYEIVEESESDTEVVPSGTVLKAPEKSLSRRKEIEEMGNEVTTYHGSGEYDYLGRTYMHIPQDLDVKLDKDPGTVTNYIPKRLLHTWRHHNSQPITSLQLFPRSSHLGLSGGADGMVKIWDVYHSKELLRTYSGHTKAITDIAFNRDGTRLLSGAYDRWIKLWDTETGQCVNRFNAGGKTPHVLKFNPGSEKGHEFLAGLSDNRILQFDTRVNNNETVQEYDHHLGAINTIEFCDENRRFMTTSDDRSLRVWEYGIPVEIKTISEPDMFALTRSAQHPSGKYVLYQCADNSIVAYSSASDKFRQNRKKMWRGHNAAGSAIGITCSPDGQFVVSGDTAGYVCFWDFKTCKMYHKIHADSSGGAINCVAWSEQETSKVFTAGAKGEIRMWD</sequence>
<comment type="caution">
    <text evidence="7">The sequence shown here is derived from an EMBL/GenBank/DDBJ whole genome shotgun (WGS) entry which is preliminary data.</text>
</comment>
<keyword evidence="2" id="KW-0677">Repeat</keyword>
<evidence type="ECO:0000259" key="6">
    <source>
        <dbReference type="Pfam" id="PF12894"/>
    </source>
</evidence>
<dbReference type="GO" id="GO:0071013">
    <property type="term" value="C:catalytic step 2 spliceosome"/>
    <property type="evidence" value="ECO:0007669"/>
    <property type="project" value="InterPro"/>
</dbReference>
<dbReference type="GO" id="GO:0000398">
    <property type="term" value="P:mRNA splicing, via spliceosome"/>
    <property type="evidence" value="ECO:0007669"/>
    <property type="project" value="InterPro"/>
</dbReference>
<evidence type="ECO:0000256" key="5">
    <source>
        <dbReference type="SAM" id="Phobius"/>
    </source>
</evidence>
<dbReference type="Pfam" id="PF12894">
    <property type="entry name" value="ANAPC4_WD40"/>
    <property type="match status" value="1"/>
</dbReference>
<dbReference type="PANTHER" id="PTHR43979">
    <property type="entry name" value="PRE-MRNA-PROCESSING FACTOR 17"/>
    <property type="match status" value="1"/>
</dbReference>
<dbReference type="PROSITE" id="PS01340">
    <property type="entry name" value="CORNICHON"/>
    <property type="match status" value="1"/>
</dbReference>
<evidence type="ECO:0000313" key="7">
    <source>
        <dbReference type="EMBL" id="KAK3936870.1"/>
    </source>
</evidence>
<evidence type="ECO:0000256" key="4">
    <source>
        <dbReference type="SAM" id="MobiDB-lite"/>
    </source>
</evidence>
<dbReference type="Gene3D" id="2.130.10.10">
    <property type="entry name" value="YVTN repeat-like/Quinoprotein amine dehydrogenase"/>
    <property type="match status" value="1"/>
</dbReference>
<feature type="repeat" description="WD" evidence="3">
    <location>
        <begin position="373"/>
        <end position="415"/>
    </location>
</feature>
<feature type="transmembrane region" description="Helical" evidence="5">
    <location>
        <begin position="111"/>
        <end position="129"/>
    </location>
</feature>
<feature type="transmembrane region" description="Helical" evidence="5">
    <location>
        <begin position="7"/>
        <end position="29"/>
    </location>
</feature>